<accession>A0A370HYG6</accession>
<reference evidence="8 9" key="1">
    <citation type="submission" date="2018-07" db="EMBL/GenBank/DDBJ databases">
        <title>Genomic Encyclopedia of Type Strains, Phase IV (KMG-IV): sequencing the most valuable type-strain genomes for metagenomic binning, comparative biology and taxonomic classification.</title>
        <authorList>
            <person name="Goeker M."/>
        </authorList>
    </citation>
    <scope>NUCLEOTIDE SEQUENCE [LARGE SCALE GENOMIC DNA]</scope>
    <source>
        <strain evidence="8 9">DSM 44290</strain>
    </source>
</reference>
<organism evidence="8 9">
    <name type="scientific">Nocardia pseudobrasiliensis</name>
    <dbReference type="NCBI Taxonomy" id="45979"/>
    <lineage>
        <taxon>Bacteria</taxon>
        <taxon>Bacillati</taxon>
        <taxon>Actinomycetota</taxon>
        <taxon>Actinomycetes</taxon>
        <taxon>Mycobacteriales</taxon>
        <taxon>Nocardiaceae</taxon>
        <taxon>Nocardia</taxon>
    </lineage>
</organism>
<dbReference type="PROSITE" id="PS00723">
    <property type="entry name" value="POLYPRENYL_SYNTHASE_1"/>
    <property type="match status" value="1"/>
</dbReference>
<dbReference type="InterPro" id="IPR000092">
    <property type="entry name" value="Polyprenyl_synt"/>
</dbReference>
<dbReference type="SFLD" id="SFLDS00005">
    <property type="entry name" value="Isoprenoid_Synthase_Type_I"/>
    <property type="match status" value="1"/>
</dbReference>
<comment type="pathway">
    <text evidence="2">Isoprenoid biosynthesis.</text>
</comment>
<dbReference type="PANTHER" id="PTHR12001:SF85">
    <property type="entry name" value="SHORT CHAIN ISOPRENYL DIPHOSPHATE SYNTHASE"/>
    <property type="match status" value="1"/>
</dbReference>
<dbReference type="CDD" id="cd00685">
    <property type="entry name" value="Trans_IPPS_HT"/>
    <property type="match status" value="1"/>
</dbReference>
<evidence type="ECO:0000256" key="1">
    <source>
        <dbReference type="ARBA" id="ARBA00001946"/>
    </source>
</evidence>
<evidence type="ECO:0000256" key="5">
    <source>
        <dbReference type="ARBA" id="ARBA00022723"/>
    </source>
</evidence>
<keyword evidence="6" id="KW-0460">Magnesium</keyword>
<sequence>MRGDVTTVAVEHPSRWQSRVRAEVAVVVRDFVGDRCREYLETPETAVLGRVITDFACGGKYLRSAFQVAGWLTAQAECPAAIRAAGSVELLHCFALIQDDVMDQSPRRRGAPAAHVTFAEWHGRQGLSGSSQRFGESAAVLASDLCLVWAEQLLRESGVAAQPLARALRRYDLLRSELAVGQFRDVVNEARRRPTLPDVLAVARAKSGNYTVRRPLELGAELAGAAPTVLTALGRYGSAIGEAFQLRDDLLGVFGDPGETGKPIGDDIRARKATAVLVLARDHADGAARRELRRLDTATDLDDAAVARYAQIVEESGTRQRAERLIEQRVDEGIDALAAVDIPARADEILVHLARSCTDRAH</sequence>
<dbReference type="AlphaFoldDB" id="A0A370HYG6"/>
<dbReference type="GO" id="GO:0004659">
    <property type="term" value="F:prenyltransferase activity"/>
    <property type="evidence" value="ECO:0007669"/>
    <property type="project" value="InterPro"/>
</dbReference>
<evidence type="ECO:0000313" key="8">
    <source>
        <dbReference type="EMBL" id="RDI63350.1"/>
    </source>
</evidence>
<evidence type="ECO:0000256" key="7">
    <source>
        <dbReference type="RuleBase" id="RU004466"/>
    </source>
</evidence>
<gene>
    <name evidence="8" type="ORF">DFR76_11047</name>
</gene>
<evidence type="ECO:0000256" key="4">
    <source>
        <dbReference type="ARBA" id="ARBA00022679"/>
    </source>
</evidence>
<keyword evidence="5" id="KW-0479">Metal-binding</keyword>
<evidence type="ECO:0000256" key="2">
    <source>
        <dbReference type="ARBA" id="ARBA00005128"/>
    </source>
</evidence>
<name>A0A370HYG6_9NOCA</name>
<dbReference type="Gene3D" id="1.10.600.10">
    <property type="entry name" value="Farnesyl Diphosphate Synthase"/>
    <property type="match status" value="1"/>
</dbReference>
<comment type="similarity">
    <text evidence="3 7">Belongs to the FPP/GGPP synthase family.</text>
</comment>
<dbReference type="SUPFAM" id="SSF48576">
    <property type="entry name" value="Terpenoid synthases"/>
    <property type="match status" value="1"/>
</dbReference>
<comment type="caution">
    <text evidence="8">The sequence shown here is derived from an EMBL/GenBank/DDBJ whole genome shotgun (WGS) entry which is preliminary data.</text>
</comment>
<keyword evidence="4 7" id="KW-0808">Transferase</keyword>
<evidence type="ECO:0000313" key="9">
    <source>
        <dbReference type="Proteomes" id="UP000254869"/>
    </source>
</evidence>
<dbReference type="GO" id="GO:0008299">
    <property type="term" value="P:isoprenoid biosynthetic process"/>
    <property type="evidence" value="ECO:0007669"/>
    <property type="project" value="InterPro"/>
</dbReference>
<proteinExistence type="inferred from homology"/>
<protein>
    <submittedName>
        <fullName evidence="8">Geranylgeranyl diphosphate synthase type I</fullName>
    </submittedName>
</protein>
<dbReference type="Proteomes" id="UP000254869">
    <property type="component" value="Unassembled WGS sequence"/>
</dbReference>
<dbReference type="InterPro" id="IPR008949">
    <property type="entry name" value="Isoprenoid_synthase_dom_sf"/>
</dbReference>
<dbReference type="RefSeq" id="WP_068006000.1">
    <property type="nucleotide sequence ID" value="NZ_QQBC01000010.1"/>
</dbReference>
<dbReference type="EMBL" id="QQBC01000010">
    <property type="protein sequence ID" value="RDI63350.1"/>
    <property type="molecule type" value="Genomic_DNA"/>
</dbReference>
<dbReference type="GO" id="GO:0046872">
    <property type="term" value="F:metal ion binding"/>
    <property type="evidence" value="ECO:0007669"/>
    <property type="project" value="UniProtKB-KW"/>
</dbReference>
<dbReference type="InterPro" id="IPR033749">
    <property type="entry name" value="Polyprenyl_synt_CS"/>
</dbReference>
<dbReference type="Pfam" id="PF00348">
    <property type="entry name" value="polyprenyl_synt"/>
    <property type="match status" value="1"/>
</dbReference>
<dbReference type="STRING" id="1210086.GCA_001613105_06571"/>
<evidence type="ECO:0000256" key="6">
    <source>
        <dbReference type="ARBA" id="ARBA00022842"/>
    </source>
</evidence>
<dbReference type="PANTHER" id="PTHR12001">
    <property type="entry name" value="GERANYLGERANYL PYROPHOSPHATE SYNTHASE"/>
    <property type="match status" value="1"/>
</dbReference>
<keyword evidence="9" id="KW-1185">Reference proteome</keyword>
<dbReference type="PROSITE" id="PS00444">
    <property type="entry name" value="POLYPRENYL_SYNTHASE_2"/>
    <property type="match status" value="1"/>
</dbReference>
<evidence type="ECO:0000256" key="3">
    <source>
        <dbReference type="ARBA" id="ARBA00006706"/>
    </source>
</evidence>
<comment type="cofactor">
    <cofactor evidence="1">
        <name>Mg(2+)</name>
        <dbReference type="ChEBI" id="CHEBI:18420"/>
    </cofactor>
</comment>